<dbReference type="InterPro" id="IPR036020">
    <property type="entry name" value="WW_dom_sf"/>
</dbReference>
<evidence type="ECO:0000313" key="3">
    <source>
        <dbReference type="EMBL" id="CAD8899349.1"/>
    </source>
</evidence>
<evidence type="ECO:0000256" key="1">
    <source>
        <dbReference type="SAM" id="MobiDB-lite"/>
    </source>
</evidence>
<evidence type="ECO:0000259" key="2">
    <source>
        <dbReference type="PROSITE" id="PS50020"/>
    </source>
</evidence>
<dbReference type="SUPFAM" id="SSF51045">
    <property type="entry name" value="WW domain"/>
    <property type="match status" value="1"/>
</dbReference>
<dbReference type="Pfam" id="PF00134">
    <property type="entry name" value="Cyclin_N"/>
    <property type="match status" value="1"/>
</dbReference>
<dbReference type="AlphaFoldDB" id="A0A7S1BXU3"/>
<sequence length="721" mass="80623">MTTIEIKEQFRERLRTYDDIRLSVRFSSGDDSTEDIRLLRRGQQSFSFSRSTFTSGTMDYSRDDLTPNSFVKSISTVEHLTSHTRNSRLTSFCSASTQSSAPSEASTSVSSSSSTDSNSDSSESSRSKLSVTTARQWEKAVDPQSGRNFYYDPVTGETQWDKPATMAVNPEEKAAAAKREKEMNSFFRSMEANIIKNWNTPPVSADKPESSQLETVCHERDEEDQLSVSSNPLEIKLPIPSSSSGSRRARIVARTISSMEDNIFKELVGDNKTDTKDRRLVLKTCDEELSMEIVSLDSSLDNMSLSNTFISKKKTSPPLRRNSGGTLYVGSTMSVPDIDATIKCVCAVIRTHIVQSTLESDHQVQINSTRAKFLGYNMHVFNDNPIERLVEPVKPAPKRIYGRSISCVHDALLNNSRYSRSTSADLSDLFGAASNKTNENESVDVKKQSGFEISRTISEEYDDDDSSSENNNDDEKSYDFSDASEDEISESGFVDTVTPQKGSMVSEVNVPSLEVLTKFYRDVFQKSQMESDCIIISLIYIERLVKETQGVVRPRCSNWKSIIFSSMIMASKVWDDLSMWNADFSQLSPSFTLQRINDLEIAILNALKYCVKVPASEYAKYYFLLRSMLARSGLGSDDLTSASPLDVDSVKKFETMSSRYGKNAAKKIRRAASFDEYGLSARTPENSPHPLKRRITKGNVSLEQVVHMSGPTQSEAKQFGK</sequence>
<dbReference type="InterPro" id="IPR001202">
    <property type="entry name" value="WW_dom"/>
</dbReference>
<feature type="region of interest" description="Disordered" evidence="1">
    <location>
        <begin position="96"/>
        <end position="140"/>
    </location>
</feature>
<feature type="domain" description="WW" evidence="2">
    <location>
        <begin position="137"/>
        <end position="165"/>
    </location>
</feature>
<dbReference type="SUPFAM" id="SSF47954">
    <property type="entry name" value="Cyclin-like"/>
    <property type="match status" value="1"/>
</dbReference>
<feature type="region of interest" description="Disordered" evidence="1">
    <location>
        <begin position="456"/>
        <end position="493"/>
    </location>
</feature>
<dbReference type="SMART" id="SM00456">
    <property type="entry name" value="WW"/>
    <property type="match status" value="1"/>
</dbReference>
<dbReference type="Gene3D" id="2.20.70.10">
    <property type="match status" value="1"/>
</dbReference>
<gene>
    <name evidence="3" type="ORF">CHYS00102_LOCUS26565</name>
</gene>
<feature type="compositionally biased region" description="Low complexity" evidence="1">
    <location>
        <begin position="96"/>
        <end position="133"/>
    </location>
</feature>
<protein>
    <recommendedName>
        <fullName evidence="2">WW domain-containing protein</fullName>
    </recommendedName>
</protein>
<dbReference type="PROSITE" id="PS01159">
    <property type="entry name" value="WW_DOMAIN_1"/>
    <property type="match status" value="1"/>
</dbReference>
<dbReference type="CDD" id="cd20540">
    <property type="entry name" value="CYCLIN_CCNY_like"/>
    <property type="match status" value="1"/>
</dbReference>
<proteinExistence type="predicted"/>
<dbReference type="Pfam" id="PF00397">
    <property type="entry name" value="WW"/>
    <property type="match status" value="1"/>
</dbReference>
<dbReference type="PANTHER" id="PTHR14248">
    <property type="entry name" value="CYCLIN Y, ISOFORM A"/>
    <property type="match status" value="1"/>
</dbReference>
<dbReference type="CDD" id="cd00201">
    <property type="entry name" value="WW"/>
    <property type="match status" value="1"/>
</dbReference>
<dbReference type="PROSITE" id="PS50020">
    <property type="entry name" value="WW_DOMAIN_2"/>
    <property type="match status" value="1"/>
</dbReference>
<reference evidence="3" key="1">
    <citation type="submission" date="2021-01" db="EMBL/GenBank/DDBJ databases">
        <authorList>
            <person name="Corre E."/>
            <person name="Pelletier E."/>
            <person name="Niang G."/>
            <person name="Scheremetjew M."/>
            <person name="Finn R."/>
            <person name="Kale V."/>
            <person name="Holt S."/>
            <person name="Cochrane G."/>
            <person name="Meng A."/>
            <person name="Brown T."/>
            <person name="Cohen L."/>
        </authorList>
    </citation>
    <scope>NUCLEOTIDE SEQUENCE</scope>
    <source>
        <strain evidence="3">308</strain>
    </source>
</reference>
<dbReference type="InterPro" id="IPR036915">
    <property type="entry name" value="Cyclin-like_sf"/>
</dbReference>
<accession>A0A7S1BXU3</accession>
<organism evidence="3">
    <name type="scientific">Corethron hystrix</name>
    <dbReference type="NCBI Taxonomy" id="216773"/>
    <lineage>
        <taxon>Eukaryota</taxon>
        <taxon>Sar</taxon>
        <taxon>Stramenopiles</taxon>
        <taxon>Ochrophyta</taxon>
        <taxon>Bacillariophyta</taxon>
        <taxon>Coscinodiscophyceae</taxon>
        <taxon>Corethrophycidae</taxon>
        <taxon>Corethrales</taxon>
        <taxon>Corethraceae</taxon>
        <taxon>Corethron</taxon>
    </lineage>
</organism>
<name>A0A7S1BXU3_9STRA</name>
<dbReference type="InterPro" id="IPR006671">
    <property type="entry name" value="Cyclin_N"/>
</dbReference>
<dbReference type="Gene3D" id="1.10.472.10">
    <property type="entry name" value="Cyclin-like"/>
    <property type="match status" value="1"/>
</dbReference>
<dbReference type="EMBL" id="HBFR01036463">
    <property type="protein sequence ID" value="CAD8899349.1"/>
    <property type="molecule type" value="Transcribed_RNA"/>
</dbReference>